<organism evidence="3 4">
    <name type="scientific">Thalassolituus pacificus</name>
    <dbReference type="NCBI Taxonomy" id="2975440"/>
    <lineage>
        <taxon>Bacteria</taxon>
        <taxon>Pseudomonadati</taxon>
        <taxon>Pseudomonadota</taxon>
        <taxon>Gammaproteobacteria</taxon>
        <taxon>Oceanospirillales</taxon>
        <taxon>Oceanospirillaceae</taxon>
        <taxon>Thalassolituus</taxon>
    </lineage>
</organism>
<protein>
    <submittedName>
        <fullName evidence="3">Glycosyltransferase family 4 protein</fullName>
    </submittedName>
</protein>
<dbReference type="RefSeq" id="WP_260975477.1">
    <property type="nucleotide sequence ID" value="NZ_JAOANI010000014.1"/>
</dbReference>
<dbReference type="Gene3D" id="3.40.50.2000">
    <property type="entry name" value="Glycogen Phosphorylase B"/>
    <property type="match status" value="1"/>
</dbReference>
<accession>A0A9X3AGH5</accession>
<dbReference type="Proteomes" id="UP001147830">
    <property type="component" value="Unassembled WGS sequence"/>
</dbReference>
<feature type="transmembrane region" description="Helical" evidence="2">
    <location>
        <begin position="70"/>
        <end position="91"/>
    </location>
</feature>
<dbReference type="PANTHER" id="PTHR46401:SF2">
    <property type="entry name" value="GLYCOSYLTRANSFERASE WBBK-RELATED"/>
    <property type="match status" value="1"/>
</dbReference>
<proteinExistence type="predicted"/>
<dbReference type="CDD" id="cd03801">
    <property type="entry name" value="GT4_PimA-like"/>
    <property type="match status" value="1"/>
</dbReference>
<dbReference type="PANTHER" id="PTHR46401">
    <property type="entry name" value="GLYCOSYLTRANSFERASE WBBK-RELATED"/>
    <property type="match status" value="1"/>
</dbReference>
<keyword evidence="1" id="KW-0808">Transferase</keyword>
<gene>
    <name evidence="3" type="ORF">NYR02_06025</name>
</gene>
<evidence type="ECO:0000256" key="1">
    <source>
        <dbReference type="ARBA" id="ARBA00022679"/>
    </source>
</evidence>
<evidence type="ECO:0000313" key="4">
    <source>
        <dbReference type="Proteomes" id="UP001147830"/>
    </source>
</evidence>
<dbReference type="EMBL" id="JAOANI010000014">
    <property type="protein sequence ID" value="MCT7358576.1"/>
    <property type="molecule type" value="Genomic_DNA"/>
</dbReference>
<evidence type="ECO:0000256" key="2">
    <source>
        <dbReference type="SAM" id="Phobius"/>
    </source>
</evidence>
<name>A0A9X3AGH5_9GAMM</name>
<dbReference type="Pfam" id="PF13692">
    <property type="entry name" value="Glyco_trans_1_4"/>
    <property type="match status" value="1"/>
</dbReference>
<evidence type="ECO:0000313" key="3">
    <source>
        <dbReference type="EMBL" id="MCT7358576.1"/>
    </source>
</evidence>
<dbReference type="GO" id="GO:0009103">
    <property type="term" value="P:lipopolysaccharide biosynthetic process"/>
    <property type="evidence" value="ECO:0007669"/>
    <property type="project" value="TreeGrafter"/>
</dbReference>
<comment type="caution">
    <text evidence="3">The sequence shown here is derived from an EMBL/GenBank/DDBJ whole genome shotgun (WGS) entry which is preliminary data.</text>
</comment>
<keyword evidence="4" id="KW-1185">Reference proteome</keyword>
<keyword evidence="2" id="KW-1133">Transmembrane helix</keyword>
<dbReference type="SUPFAM" id="SSF53756">
    <property type="entry name" value="UDP-Glycosyltransferase/glycogen phosphorylase"/>
    <property type="match status" value="1"/>
</dbReference>
<sequence length="367" mass="41509">MPQSLIYVSNSVLPSKFANSVHVMKMCNAFSLNGFDVTLIGKSISSKFNKFSLFNVYDVDPIFQIKLFNVLRLPLSSVFISLFVIPFWIVLNRRQDSIVYSRNRHASFILSVLGVCHYYEMHGISANYIQDKLDRFICGSRALTRLVVISESLAHDIKDSFDLKHDKLVVAHDGADIYDLDSIETLRLNGNFKYNVGYVGSLLPGKGVGLLCDAALDLHDIGFHIVGGARVEVDEFKENYKFQNNIFFYGFVSHESTKKYLKAFDVVVLPNEKNVTTANGEDIGKYTSPLKMFEYLAFDKKIIASDLPVLREVLQGDYCFYFKAGDSKDLASVIRTTKNTKPAKSGRILVRHKYSWLSRAKLVLGIE</sequence>
<dbReference type="AlphaFoldDB" id="A0A9X3AGH5"/>
<reference evidence="3" key="1">
    <citation type="journal article" date="2022" name="Front. Microbiol.">
        <title>Genome-based taxonomic rearrangement of Oceanobacter-related bacteria including the description of Thalassolituus hydrocarbonoclasticus sp. nov. and Thalassolituus pacificus sp. nov. and emended description of the genus Thalassolituus.</title>
        <authorList>
            <person name="Dong C."/>
            <person name="Wei L."/>
            <person name="Wang J."/>
            <person name="Lai Q."/>
            <person name="Huang Z."/>
            <person name="Shao Z."/>
        </authorList>
    </citation>
    <scope>NUCLEOTIDE SEQUENCE</scope>
    <source>
        <strain evidence="3">59MF3M-4</strain>
    </source>
</reference>
<dbReference type="GO" id="GO:0016757">
    <property type="term" value="F:glycosyltransferase activity"/>
    <property type="evidence" value="ECO:0007669"/>
    <property type="project" value="TreeGrafter"/>
</dbReference>
<keyword evidence="2" id="KW-0472">Membrane</keyword>
<keyword evidence="2" id="KW-0812">Transmembrane</keyword>
<reference evidence="3" key="2">
    <citation type="submission" date="2022-08" db="EMBL/GenBank/DDBJ databases">
        <authorList>
            <person name="Dong C."/>
        </authorList>
    </citation>
    <scope>NUCLEOTIDE SEQUENCE</scope>
    <source>
        <strain evidence="3">59MF3M-4</strain>
    </source>
</reference>